<evidence type="ECO:0000313" key="8">
    <source>
        <dbReference type="Proteomes" id="UP000007575"/>
    </source>
</evidence>
<dbReference type="Proteomes" id="UP000007575">
    <property type="component" value="Plasmid P1"/>
</dbReference>
<protein>
    <recommendedName>
        <fullName evidence="6">Na(+)/H(+) antiporter NhaA</fullName>
    </recommendedName>
    <alternativeName>
        <fullName evidence="6">Sodium/proton antiporter NhaA</fullName>
    </alternativeName>
</protein>
<gene>
    <name evidence="6 7" type="primary">nhaA</name>
    <name evidence="7" type="ordered locus">DGo_PA0312</name>
</gene>
<feature type="transmembrane region" description="Helical" evidence="6">
    <location>
        <begin position="118"/>
        <end position="137"/>
    </location>
</feature>
<keyword evidence="3 6" id="KW-0812">Transmembrane</keyword>
<evidence type="ECO:0000256" key="5">
    <source>
        <dbReference type="ARBA" id="ARBA00023136"/>
    </source>
</evidence>
<keyword evidence="6" id="KW-0739">Sodium transport</keyword>
<dbReference type="HOGENOM" id="CLU_015803_1_2_0"/>
<dbReference type="HAMAP" id="MF_01844">
    <property type="entry name" value="NhaA"/>
    <property type="match status" value="1"/>
</dbReference>
<keyword evidence="7" id="KW-0614">Plasmid</keyword>
<dbReference type="RefSeq" id="WP_014695716.1">
    <property type="nucleotide sequence ID" value="NC_017805.1"/>
</dbReference>
<dbReference type="PANTHER" id="PTHR30341:SF0">
    <property type="entry name" value="NA(+)_H(+) ANTIPORTER NHAA"/>
    <property type="match status" value="1"/>
</dbReference>
<keyword evidence="6" id="KW-0813">Transport</keyword>
<evidence type="ECO:0000256" key="2">
    <source>
        <dbReference type="ARBA" id="ARBA00022475"/>
    </source>
</evidence>
<feature type="transmembrane region" description="Helical" evidence="6">
    <location>
        <begin position="339"/>
        <end position="363"/>
    </location>
</feature>
<keyword evidence="4 6" id="KW-1133">Transmembrane helix</keyword>
<comment type="subcellular location">
    <subcellularLocation>
        <location evidence="1">Cell inner membrane</location>
        <topology evidence="1">Multi-pass membrane protein</topology>
    </subcellularLocation>
    <subcellularLocation>
        <location evidence="6">Cell membrane</location>
        <topology evidence="6">Multi-pass membrane protein</topology>
    </subcellularLocation>
</comment>
<feature type="transmembrane region" description="Helical" evidence="6">
    <location>
        <begin position="313"/>
        <end position="332"/>
    </location>
</feature>
<keyword evidence="5 6" id="KW-0472">Membrane</keyword>
<reference evidence="7 8" key="1">
    <citation type="journal article" date="2012" name="PLoS ONE">
        <title>Genome sequence and transcriptome analysis of the radioresistant bacterium Deinococcus gobiensis: insights into the extreme environmental adaptations.</title>
        <authorList>
            <person name="Yuan M."/>
            <person name="Chen M."/>
            <person name="Zhang W."/>
            <person name="Lu W."/>
            <person name="Wang J."/>
            <person name="Yang M."/>
            <person name="Zhao P."/>
            <person name="Tang R."/>
            <person name="Li X."/>
            <person name="Hao Y."/>
            <person name="Zhou Z."/>
            <person name="Zhan Y."/>
            <person name="Yu H."/>
            <person name="Teng C."/>
            <person name="Yan Y."/>
            <person name="Ping S."/>
            <person name="Wang Y."/>
            <person name="Lin M."/>
        </authorList>
    </citation>
    <scope>NUCLEOTIDE SEQUENCE [LARGE SCALE GENOMIC DNA]</scope>
    <source>
        <strain evidence="8">DSM 21396 / JCM 16679 / CGMCC 1.7299 / I-0</strain>
        <plasmid evidence="7">P1</plasmid>
    </source>
</reference>
<sequence>MSSVPPSVLRAGPAETGPPLILPPDPGPFAQFVRSQSFAGLLLFASAVLAFILANSPLAGGYEALRHLHLSVLVGDRGLDLSLEHWVNDGLMAVFFLLVGLEIKRELLIGELAQPRRAALAVAGALGGMVVPALLYAALNLGGPGLHGWGVPMATDIAFSLGILALLGSRVPVGLKIFLTALAIVDDLGAVAVIALFYTDTIQLPALLAAALVWGALLAMGRLGVRRLGMYAALGGLLWLFVLQSGLHATIAGVLLALAVPLRRAAPLAVSLPGGLVADADNERLGVHLQRAEAALERAQSPLHRLEHLLHPYVTYAILPLFAFVNAGVAVGGTTLGTVTLGVVAGLVLGKPLGVLGGAWLAVRAGLAALPSGVNWSLLVGAGMLAGIGFTVSLFVANLAFADAALLAGAKLGVLIGTLCSAALGVAWLLLQTRRSAT</sequence>
<dbReference type="PATRIC" id="fig|745776.4.peg.3346"/>
<dbReference type="AlphaFoldDB" id="H8H0E6"/>
<evidence type="ECO:0000313" key="7">
    <source>
        <dbReference type="EMBL" id="AFD27198.1"/>
    </source>
</evidence>
<dbReference type="Pfam" id="PF06965">
    <property type="entry name" value="Na_H_antiport_1"/>
    <property type="match status" value="1"/>
</dbReference>
<comment type="similarity">
    <text evidence="6">Belongs to the NhaA Na(+)/H(+) (TC 2.A.33) antiporter family.</text>
</comment>
<dbReference type="InterPro" id="IPR023171">
    <property type="entry name" value="Na/H_antiporter_dom_sf"/>
</dbReference>
<evidence type="ECO:0000256" key="3">
    <source>
        <dbReference type="ARBA" id="ARBA00022692"/>
    </source>
</evidence>
<comment type="catalytic activity">
    <reaction evidence="6">
        <text>Na(+)(in) + 2 H(+)(out) = Na(+)(out) + 2 H(+)(in)</text>
        <dbReference type="Rhea" id="RHEA:29251"/>
        <dbReference type="ChEBI" id="CHEBI:15378"/>
        <dbReference type="ChEBI" id="CHEBI:29101"/>
    </reaction>
</comment>
<feature type="transmembrane region" description="Helical" evidence="6">
    <location>
        <begin position="177"/>
        <end position="198"/>
    </location>
</feature>
<feature type="transmembrane region" description="Helical" evidence="6">
    <location>
        <begin position="41"/>
        <end position="65"/>
    </location>
</feature>
<dbReference type="InterPro" id="IPR004670">
    <property type="entry name" value="NhaA"/>
</dbReference>
<dbReference type="GO" id="GO:0015385">
    <property type="term" value="F:sodium:proton antiporter activity"/>
    <property type="evidence" value="ECO:0007669"/>
    <property type="project" value="UniProtKB-UniRule"/>
</dbReference>
<dbReference type="KEGG" id="dgo:DGo_PA0312"/>
<dbReference type="PANTHER" id="PTHR30341">
    <property type="entry name" value="SODIUM ION/PROTON ANTIPORTER NHAA-RELATED"/>
    <property type="match status" value="1"/>
</dbReference>
<evidence type="ECO:0000256" key="4">
    <source>
        <dbReference type="ARBA" id="ARBA00022989"/>
    </source>
</evidence>
<accession>H8H0E6</accession>
<comment type="function">
    <text evidence="6">Na(+)/H(+) antiporter that extrudes sodium in exchange for external protons.</text>
</comment>
<feature type="transmembrane region" description="Helical" evidence="6">
    <location>
        <begin position="237"/>
        <end position="260"/>
    </location>
</feature>
<dbReference type="NCBIfam" id="TIGR00773">
    <property type="entry name" value="NhaA"/>
    <property type="match status" value="1"/>
</dbReference>
<keyword evidence="8" id="KW-1185">Reference proteome</keyword>
<feature type="transmembrane region" description="Helical" evidence="6">
    <location>
        <begin position="412"/>
        <end position="431"/>
    </location>
</feature>
<dbReference type="Gene3D" id="1.20.1530.10">
    <property type="entry name" value="Na+/H+ antiporter like domain"/>
    <property type="match status" value="1"/>
</dbReference>
<proteinExistence type="inferred from homology"/>
<keyword evidence="6" id="KW-0915">Sodium</keyword>
<dbReference type="GO" id="GO:0006885">
    <property type="term" value="P:regulation of pH"/>
    <property type="evidence" value="ECO:0007669"/>
    <property type="project" value="UniProtKB-UniRule"/>
</dbReference>
<keyword evidence="2 6" id="KW-1003">Cell membrane</keyword>
<name>H8H0E6_DEIGI</name>
<keyword evidence="6" id="KW-0050">Antiport</keyword>
<geneLocation type="plasmid" evidence="7 8">
    <name>P1</name>
</geneLocation>
<dbReference type="EMBL" id="CP002192">
    <property type="protein sequence ID" value="AFD27198.1"/>
    <property type="molecule type" value="Genomic_DNA"/>
</dbReference>
<organism evidence="7 8">
    <name type="scientific">Deinococcus gobiensis (strain DSM 21396 / JCM 16679 / CGMCC 1.7299 / I-0)</name>
    <dbReference type="NCBI Taxonomy" id="745776"/>
    <lineage>
        <taxon>Bacteria</taxon>
        <taxon>Thermotogati</taxon>
        <taxon>Deinococcota</taxon>
        <taxon>Deinococci</taxon>
        <taxon>Deinococcales</taxon>
        <taxon>Deinococcaceae</taxon>
        <taxon>Deinococcus</taxon>
    </lineage>
</organism>
<evidence type="ECO:0000256" key="6">
    <source>
        <dbReference type="HAMAP-Rule" id="MF_01844"/>
    </source>
</evidence>
<evidence type="ECO:0000256" key="1">
    <source>
        <dbReference type="ARBA" id="ARBA00004429"/>
    </source>
</evidence>
<feature type="transmembrane region" description="Helical" evidence="6">
    <location>
        <begin position="204"/>
        <end position="225"/>
    </location>
</feature>
<dbReference type="GO" id="GO:0005886">
    <property type="term" value="C:plasma membrane"/>
    <property type="evidence" value="ECO:0007669"/>
    <property type="project" value="UniProtKB-SubCell"/>
</dbReference>
<dbReference type="OrthoDB" id="9808135at2"/>
<keyword evidence="6" id="KW-0406">Ion transport</keyword>
<feature type="transmembrane region" description="Helical" evidence="6">
    <location>
        <begin position="375"/>
        <end position="400"/>
    </location>
</feature>
<feature type="transmembrane region" description="Helical" evidence="6">
    <location>
        <begin position="149"/>
        <end position="168"/>
    </location>
</feature>